<keyword evidence="2" id="KW-1185">Reference proteome</keyword>
<reference evidence="1 2" key="1">
    <citation type="submission" date="2023-09" db="EMBL/GenBank/DDBJ databases">
        <authorList>
            <person name="Page C.A."/>
            <person name="Perez-Diaz I.M."/>
        </authorList>
    </citation>
    <scope>NUCLEOTIDE SEQUENCE [LARGE SCALE GENOMIC DNA]</scope>
    <source>
        <strain evidence="1 2">Ll15</strain>
    </source>
</reference>
<name>A0ABZ0RSE1_9BACI</name>
<organism evidence="1 2">
    <name type="scientific">Lysinibacillus louembei</name>
    <dbReference type="NCBI Taxonomy" id="1470088"/>
    <lineage>
        <taxon>Bacteria</taxon>
        <taxon>Bacillati</taxon>
        <taxon>Bacillota</taxon>
        <taxon>Bacilli</taxon>
        <taxon>Bacillales</taxon>
        <taxon>Bacillaceae</taxon>
        <taxon>Lysinibacillus</taxon>
    </lineage>
</organism>
<dbReference type="EMBL" id="CP137624">
    <property type="protein sequence ID" value="WPK11157.1"/>
    <property type="molecule type" value="Genomic_DNA"/>
</dbReference>
<evidence type="ECO:0000313" key="1">
    <source>
        <dbReference type="EMBL" id="WPK11157.1"/>
    </source>
</evidence>
<sequence length="44" mass="5128">MTITTADQLKVIENAPVKPIEFKQETLNQFLDDVMRSYKLELSE</sequence>
<gene>
    <name evidence="1" type="ORF">R6U77_14860</name>
</gene>
<dbReference type="Proteomes" id="UP001322664">
    <property type="component" value="Chromosome"/>
</dbReference>
<protein>
    <submittedName>
        <fullName evidence="1">Uncharacterized protein</fullName>
    </submittedName>
</protein>
<accession>A0ABZ0RSE1</accession>
<proteinExistence type="predicted"/>
<dbReference type="RefSeq" id="WP_319836237.1">
    <property type="nucleotide sequence ID" value="NZ_CP137624.1"/>
</dbReference>
<evidence type="ECO:0000313" key="2">
    <source>
        <dbReference type="Proteomes" id="UP001322664"/>
    </source>
</evidence>